<dbReference type="PANTHER" id="PTHR42916:SF1">
    <property type="entry name" value="PROTEIN PHYLLO, CHLOROPLASTIC"/>
    <property type="match status" value="1"/>
</dbReference>
<keyword evidence="1 6" id="KW-0808">Transferase</keyword>
<evidence type="ECO:0000256" key="4">
    <source>
        <dbReference type="ARBA" id="ARBA00023052"/>
    </source>
</evidence>
<comment type="caution">
    <text evidence="9">The sequence shown here is derived from an EMBL/GenBank/DDBJ whole genome shotgun (WGS) entry which is preliminary data.</text>
</comment>
<dbReference type="InterPro" id="IPR029061">
    <property type="entry name" value="THDP-binding"/>
</dbReference>
<dbReference type="InterPro" id="IPR004433">
    <property type="entry name" value="MenaQ_synth_MenD"/>
</dbReference>
<proteinExistence type="inferred from homology"/>
<comment type="pathway">
    <text evidence="6">Quinol/quinone metabolism; menaquinone biosynthesis.</text>
</comment>
<gene>
    <name evidence="6 9" type="primary">menD</name>
    <name evidence="9" type="ORF">ACFPIB_07330</name>
</gene>
<comment type="pathway">
    <text evidence="6">Quinol/quinone metabolism; 1,4-dihydroxy-2-naphthoate biosynthesis; 1,4-dihydroxy-2-naphthoate from chorismate: step 2/7.</text>
</comment>
<keyword evidence="10" id="KW-1185">Reference proteome</keyword>
<comment type="cofactor">
    <cofactor evidence="6">
        <name>thiamine diphosphate</name>
        <dbReference type="ChEBI" id="CHEBI:58937"/>
    </cofactor>
    <text evidence="6">Binds 1 thiamine pyrophosphate per subunit.</text>
</comment>
<evidence type="ECO:0000256" key="6">
    <source>
        <dbReference type="HAMAP-Rule" id="MF_01659"/>
    </source>
</evidence>
<keyword evidence="4 6" id="KW-0786">Thiamine pyrophosphate</keyword>
<comment type="catalytic activity">
    <reaction evidence="6">
        <text>isochorismate + 2-oxoglutarate + H(+) = 5-enolpyruvoyl-6-hydroxy-2-succinyl-cyclohex-3-ene-1-carboxylate + CO2</text>
        <dbReference type="Rhea" id="RHEA:25593"/>
        <dbReference type="ChEBI" id="CHEBI:15378"/>
        <dbReference type="ChEBI" id="CHEBI:16526"/>
        <dbReference type="ChEBI" id="CHEBI:16810"/>
        <dbReference type="ChEBI" id="CHEBI:29780"/>
        <dbReference type="ChEBI" id="CHEBI:58818"/>
        <dbReference type="EC" id="2.2.1.9"/>
    </reaction>
</comment>
<keyword evidence="3 6" id="KW-0460">Magnesium</keyword>
<evidence type="ECO:0000313" key="10">
    <source>
        <dbReference type="Proteomes" id="UP001596161"/>
    </source>
</evidence>
<keyword evidence="2 6" id="KW-0479">Metal-binding</keyword>
<keyword evidence="6" id="KW-0474">Menaquinone biosynthesis</keyword>
<dbReference type="RefSeq" id="WP_378016784.1">
    <property type="nucleotide sequence ID" value="NZ_JBHSKT010000003.1"/>
</dbReference>
<dbReference type="Proteomes" id="UP001596161">
    <property type="component" value="Unassembled WGS sequence"/>
</dbReference>
<dbReference type="Gene3D" id="3.40.50.1220">
    <property type="entry name" value="TPP-binding domain"/>
    <property type="match status" value="1"/>
</dbReference>
<sequence>MILQPVTDIAEICARLGLKNVVLSPGSRCAPLTIAFARHPEMQVKTVSDERVAAFTGLGMAQISGKASVLVCTSGTAAYNYAPAVAEAFYQQIPLLVLTADRPNEWVDQQDGQTIRQTNIYQNHIKQSFNFPADLTHPDAIWHAHRLVSEAINLAHAFPAGPVHINIPLREPFYPKPDEVFGYTKNLKIIQETENAFKLSDLQAEVLKAELQQFSRILVVAGQQMPDAKLQEAVAGFCTQNHSVLVSDVISNFNAENAIKHQDVFLNAKNPATENLHPELLITFGKSVISKNLKLFLRKSPNLQHWHIQPAGQVADTFQALTKIIRCEPLSFFTKIGSVSGLKTAPEFAENWQKQEKRAADHLASFFQNKPFNEFSAYWLTMQNLPENSILHVANSMAVRYANLIGLPAEKNIKVIANRGTSGIDGCTSTAVGNAWQSGKLTTLFTGDLAFFYDRNGLWHNYLPENLRIIVFNNQGGGIFRLIDGPGSQPELDEYFETRQMLQAQNTAKDFGLRYFKCATEAELLQILTEFYKQNGATILEIMTENLANAAVFREFKNSFETN</sequence>
<evidence type="ECO:0000256" key="1">
    <source>
        <dbReference type="ARBA" id="ARBA00022679"/>
    </source>
</evidence>
<organism evidence="9 10">
    <name type="scientific">Adhaeribacter terreus</name>
    <dbReference type="NCBI Taxonomy" id="529703"/>
    <lineage>
        <taxon>Bacteria</taxon>
        <taxon>Pseudomonadati</taxon>
        <taxon>Bacteroidota</taxon>
        <taxon>Cytophagia</taxon>
        <taxon>Cytophagales</taxon>
        <taxon>Hymenobacteraceae</taxon>
        <taxon>Adhaeribacter</taxon>
    </lineage>
</organism>
<feature type="domain" description="Thiamine pyrophosphate enzyme N-terminal TPP-binding" evidence="7">
    <location>
        <begin position="8"/>
        <end position="116"/>
    </location>
</feature>
<comment type="function">
    <text evidence="6">Catalyzes the thiamine diphosphate-dependent decarboxylation of 2-oxoglutarate and the subsequent addition of the resulting succinic semialdehyde-thiamine pyrophosphate anion to isochorismate to yield 2-succinyl-5-enolpyruvyl-6-hydroxy-3-cyclohexene-1-carboxylate (SEPHCHC).</text>
</comment>
<dbReference type="EMBL" id="JBHSKT010000003">
    <property type="protein sequence ID" value="MFC5270414.1"/>
    <property type="molecule type" value="Genomic_DNA"/>
</dbReference>
<dbReference type="NCBIfam" id="TIGR00173">
    <property type="entry name" value="menD"/>
    <property type="match status" value="1"/>
</dbReference>
<comment type="similarity">
    <text evidence="6">Belongs to the TPP enzyme family. MenD subfamily.</text>
</comment>
<evidence type="ECO:0000259" key="7">
    <source>
        <dbReference type="Pfam" id="PF02776"/>
    </source>
</evidence>
<dbReference type="PIRSF" id="PIRSF004983">
    <property type="entry name" value="MenD"/>
    <property type="match status" value="1"/>
</dbReference>
<dbReference type="Pfam" id="PF02776">
    <property type="entry name" value="TPP_enzyme_N"/>
    <property type="match status" value="1"/>
</dbReference>
<dbReference type="CDD" id="cd07037">
    <property type="entry name" value="TPP_PYR_MenD"/>
    <property type="match status" value="1"/>
</dbReference>
<evidence type="ECO:0000313" key="9">
    <source>
        <dbReference type="EMBL" id="MFC5270414.1"/>
    </source>
</evidence>
<feature type="domain" description="Menaquinone biosynthesis protein MenD middle" evidence="8">
    <location>
        <begin position="216"/>
        <end position="391"/>
    </location>
</feature>
<accession>A0ABW0E7Y4</accession>
<dbReference type="Pfam" id="PF16582">
    <property type="entry name" value="TPP_enzyme_M_2"/>
    <property type="match status" value="1"/>
</dbReference>
<evidence type="ECO:0000256" key="5">
    <source>
        <dbReference type="ARBA" id="ARBA00023211"/>
    </source>
</evidence>
<keyword evidence="5 6" id="KW-0464">Manganese</keyword>
<dbReference type="CDD" id="cd02009">
    <property type="entry name" value="TPP_SHCHC_synthase"/>
    <property type="match status" value="1"/>
</dbReference>
<evidence type="ECO:0000256" key="2">
    <source>
        <dbReference type="ARBA" id="ARBA00022723"/>
    </source>
</evidence>
<reference evidence="10" key="1">
    <citation type="journal article" date="2019" name="Int. J. Syst. Evol. Microbiol.">
        <title>The Global Catalogue of Microorganisms (GCM) 10K type strain sequencing project: providing services to taxonomists for standard genome sequencing and annotation.</title>
        <authorList>
            <consortium name="The Broad Institute Genomics Platform"/>
            <consortium name="The Broad Institute Genome Sequencing Center for Infectious Disease"/>
            <person name="Wu L."/>
            <person name="Ma J."/>
        </authorList>
    </citation>
    <scope>NUCLEOTIDE SEQUENCE [LARGE SCALE GENOMIC DNA]</scope>
    <source>
        <strain evidence="10">KACC 12602</strain>
    </source>
</reference>
<comment type="subunit">
    <text evidence="6">Homodimer.</text>
</comment>
<dbReference type="GO" id="GO:0070204">
    <property type="term" value="F:2-succinyl-5-enolpyruvyl-6-hydroxy-3-cyclohexene-1-carboxylic-acid synthase activity"/>
    <property type="evidence" value="ECO:0007669"/>
    <property type="project" value="UniProtKB-EC"/>
</dbReference>
<protein>
    <recommendedName>
        <fullName evidence="6">2-succinyl-5-enolpyruvyl-6-hydroxy-3-cyclohexene-1-carboxylate synthase</fullName>
        <shortName evidence="6">SEPHCHC synthase</shortName>
        <ecNumber evidence="6">2.2.1.9</ecNumber>
    </recommendedName>
    <alternativeName>
        <fullName evidence="6">Menaquinone biosynthesis protein MenD</fullName>
    </alternativeName>
</protein>
<dbReference type="Gene3D" id="3.40.50.970">
    <property type="match status" value="2"/>
</dbReference>
<dbReference type="InterPro" id="IPR012001">
    <property type="entry name" value="Thiamin_PyroP_enz_TPP-bd_dom"/>
</dbReference>
<evidence type="ECO:0000256" key="3">
    <source>
        <dbReference type="ARBA" id="ARBA00022842"/>
    </source>
</evidence>
<dbReference type="SUPFAM" id="SSF52518">
    <property type="entry name" value="Thiamin diphosphate-binding fold (THDP-binding)"/>
    <property type="match status" value="2"/>
</dbReference>
<dbReference type="PANTHER" id="PTHR42916">
    <property type="entry name" value="2-SUCCINYL-5-ENOLPYRUVYL-6-HYDROXY-3-CYCLOHEXENE-1-CARBOXYLATE SYNTHASE"/>
    <property type="match status" value="1"/>
</dbReference>
<dbReference type="HAMAP" id="MF_01659">
    <property type="entry name" value="MenD"/>
    <property type="match status" value="1"/>
</dbReference>
<comment type="cofactor">
    <cofactor evidence="6">
        <name>Mg(2+)</name>
        <dbReference type="ChEBI" id="CHEBI:18420"/>
    </cofactor>
    <cofactor evidence="6">
        <name>Mn(2+)</name>
        <dbReference type="ChEBI" id="CHEBI:29035"/>
    </cofactor>
</comment>
<name>A0ABW0E7Y4_9BACT</name>
<dbReference type="EC" id="2.2.1.9" evidence="6"/>
<evidence type="ECO:0000259" key="8">
    <source>
        <dbReference type="Pfam" id="PF16582"/>
    </source>
</evidence>
<dbReference type="InterPro" id="IPR032264">
    <property type="entry name" value="MenD_middle"/>
</dbReference>